<keyword evidence="2 6" id="KW-0418">Kinase</keyword>
<feature type="transmembrane region" description="Helical" evidence="4">
    <location>
        <begin position="46"/>
        <end position="64"/>
    </location>
</feature>
<dbReference type="Proteomes" id="UP001500689">
    <property type="component" value="Unassembled WGS sequence"/>
</dbReference>
<evidence type="ECO:0000256" key="3">
    <source>
        <dbReference type="ARBA" id="ARBA00023012"/>
    </source>
</evidence>
<protein>
    <submittedName>
        <fullName evidence="6">Sensor histidine kinase</fullName>
    </submittedName>
</protein>
<dbReference type="Pfam" id="PF07730">
    <property type="entry name" value="HisKA_3"/>
    <property type="match status" value="1"/>
</dbReference>
<evidence type="ECO:0000256" key="2">
    <source>
        <dbReference type="ARBA" id="ARBA00022777"/>
    </source>
</evidence>
<proteinExistence type="predicted"/>
<dbReference type="PANTHER" id="PTHR24421:SF63">
    <property type="entry name" value="SENSOR HISTIDINE KINASE DESK"/>
    <property type="match status" value="1"/>
</dbReference>
<dbReference type="Gene3D" id="3.30.565.10">
    <property type="entry name" value="Histidine kinase-like ATPase, C-terminal domain"/>
    <property type="match status" value="1"/>
</dbReference>
<reference evidence="7" key="1">
    <citation type="journal article" date="2019" name="Int. J. Syst. Evol. Microbiol.">
        <title>The Global Catalogue of Microorganisms (GCM) 10K type strain sequencing project: providing services to taxonomists for standard genome sequencing and annotation.</title>
        <authorList>
            <consortium name="The Broad Institute Genomics Platform"/>
            <consortium name="The Broad Institute Genome Sequencing Center for Infectious Disease"/>
            <person name="Wu L."/>
            <person name="Ma J."/>
        </authorList>
    </citation>
    <scope>NUCLEOTIDE SEQUENCE [LARGE SCALE GENOMIC DNA]</scope>
    <source>
        <strain evidence="7">JCM 16898</strain>
    </source>
</reference>
<accession>A0ABP6X7G7</accession>
<organism evidence="6 7">
    <name type="scientific">Amycolatopsis ultiminotia</name>
    <dbReference type="NCBI Taxonomy" id="543629"/>
    <lineage>
        <taxon>Bacteria</taxon>
        <taxon>Bacillati</taxon>
        <taxon>Actinomycetota</taxon>
        <taxon>Actinomycetes</taxon>
        <taxon>Pseudonocardiales</taxon>
        <taxon>Pseudonocardiaceae</taxon>
        <taxon>Amycolatopsis</taxon>
    </lineage>
</organism>
<dbReference type="GO" id="GO:0016301">
    <property type="term" value="F:kinase activity"/>
    <property type="evidence" value="ECO:0007669"/>
    <property type="project" value="UniProtKB-KW"/>
</dbReference>
<evidence type="ECO:0000259" key="5">
    <source>
        <dbReference type="Pfam" id="PF07730"/>
    </source>
</evidence>
<keyword evidence="4" id="KW-0812">Transmembrane</keyword>
<dbReference type="CDD" id="cd16917">
    <property type="entry name" value="HATPase_UhpB-NarQ-NarX-like"/>
    <property type="match status" value="1"/>
</dbReference>
<keyword evidence="4" id="KW-0472">Membrane</keyword>
<name>A0ABP6X7G7_9PSEU</name>
<keyword evidence="1" id="KW-0808">Transferase</keyword>
<keyword evidence="3" id="KW-0902">Two-component regulatory system</keyword>
<comment type="caution">
    <text evidence="6">The sequence shown here is derived from an EMBL/GenBank/DDBJ whole genome shotgun (WGS) entry which is preliminary data.</text>
</comment>
<dbReference type="InterPro" id="IPR036890">
    <property type="entry name" value="HATPase_C_sf"/>
</dbReference>
<feature type="transmembrane region" description="Helical" evidence="4">
    <location>
        <begin position="102"/>
        <end position="127"/>
    </location>
</feature>
<dbReference type="SUPFAM" id="SSF55874">
    <property type="entry name" value="ATPase domain of HSP90 chaperone/DNA topoisomerase II/histidine kinase"/>
    <property type="match status" value="1"/>
</dbReference>
<feature type="domain" description="Signal transduction histidine kinase subgroup 3 dimerisation and phosphoacceptor" evidence="5">
    <location>
        <begin position="208"/>
        <end position="276"/>
    </location>
</feature>
<dbReference type="InterPro" id="IPR011712">
    <property type="entry name" value="Sig_transdc_His_kin_sub3_dim/P"/>
</dbReference>
<keyword evidence="4" id="KW-1133">Transmembrane helix</keyword>
<evidence type="ECO:0000313" key="7">
    <source>
        <dbReference type="Proteomes" id="UP001500689"/>
    </source>
</evidence>
<dbReference type="RefSeq" id="WP_425548757.1">
    <property type="nucleotide sequence ID" value="NZ_BAAAZN010000011.1"/>
</dbReference>
<sequence length="410" mass="43846">MVPRTQTRPRRAGTGKSRFSLGDRASWWDDPALGTDRGPNKIRWPVFGFVFLLPYLIPATQGLLEDRGPLVWRVLIGLLAYAYAACYLAFPFAFGASRRVKLWFGCSMLALGLLATLAFGMSSYILLYATATLAFIFPPAWAAILDGGALGLVTLVLYSDGRLADSGGDLVTVVSVTAAMFFMANLIRAIRRLQLANEEIATLAVANERERVARDLHDLLGHSLTTITVKAGVARRVLEASADIPRAVAEIREVEGLTRTALSDVRATVSEYRTVSLPAEIAGARAALRAADVEAELPSAADNVRAELQATFGYVLREAVTNVLRHSGAKRVRVRLGRDWLEVEDDGSAGVQAEPGNGLRGLSERVASVGGTFVARPRSGGGWTVRAEVPEPEPDGAAAVLPARPAGGLA</sequence>
<feature type="transmembrane region" description="Helical" evidence="4">
    <location>
        <begin position="133"/>
        <end position="158"/>
    </location>
</feature>
<feature type="transmembrane region" description="Helical" evidence="4">
    <location>
        <begin position="70"/>
        <end position="90"/>
    </location>
</feature>
<evidence type="ECO:0000256" key="1">
    <source>
        <dbReference type="ARBA" id="ARBA00022679"/>
    </source>
</evidence>
<dbReference type="Gene3D" id="1.20.5.1930">
    <property type="match status" value="1"/>
</dbReference>
<dbReference type="EMBL" id="BAAAZN010000011">
    <property type="protein sequence ID" value="GAA3560790.1"/>
    <property type="molecule type" value="Genomic_DNA"/>
</dbReference>
<evidence type="ECO:0000256" key="4">
    <source>
        <dbReference type="SAM" id="Phobius"/>
    </source>
</evidence>
<dbReference type="PANTHER" id="PTHR24421">
    <property type="entry name" value="NITRATE/NITRITE SENSOR PROTEIN NARX-RELATED"/>
    <property type="match status" value="1"/>
</dbReference>
<feature type="transmembrane region" description="Helical" evidence="4">
    <location>
        <begin position="170"/>
        <end position="190"/>
    </location>
</feature>
<evidence type="ECO:0000313" key="6">
    <source>
        <dbReference type="EMBL" id="GAA3560790.1"/>
    </source>
</evidence>
<dbReference type="InterPro" id="IPR050482">
    <property type="entry name" value="Sensor_HK_TwoCompSys"/>
</dbReference>
<gene>
    <name evidence="6" type="ORF">GCM10022222_50730</name>
</gene>
<keyword evidence="7" id="KW-1185">Reference proteome</keyword>